<evidence type="ECO:0000256" key="6">
    <source>
        <dbReference type="ARBA" id="ARBA00022842"/>
    </source>
</evidence>
<dbReference type="Gene3D" id="3.40.190.80">
    <property type="match status" value="1"/>
</dbReference>
<dbReference type="Proteomes" id="UP001501612">
    <property type="component" value="Unassembled WGS sequence"/>
</dbReference>
<dbReference type="PANTHER" id="PTHR20854:SF4">
    <property type="entry name" value="INOSITOL-1-MONOPHOSPHATASE-RELATED"/>
    <property type="match status" value="1"/>
</dbReference>
<dbReference type="PANTHER" id="PTHR20854">
    <property type="entry name" value="INOSITOL MONOPHOSPHATASE"/>
    <property type="match status" value="1"/>
</dbReference>
<evidence type="ECO:0000256" key="1">
    <source>
        <dbReference type="ARBA" id="ARBA00001033"/>
    </source>
</evidence>
<evidence type="ECO:0000313" key="9">
    <source>
        <dbReference type="Proteomes" id="UP001501612"/>
    </source>
</evidence>
<evidence type="ECO:0000256" key="5">
    <source>
        <dbReference type="ARBA" id="ARBA00022801"/>
    </source>
</evidence>
<keyword evidence="9" id="KW-1185">Reference proteome</keyword>
<proteinExistence type="inferred from homology"/>
<accession>A0ABN2P2K1</accession>
<dbReference type="PROSITE" id="PS00629">
    <property type="entry name" value="IMP_1"/>
    <property type="match status" value="1"/>
</dbReference>
<organism evidence="8 9">
    <name type="scientific">Nocardioides lentus</name>
    <dbReference type="NCBI Taxonomy" id="338077"/>
    <lineage>
        <taxon>Bacteria</taxon>
        <taxon>Bacillati</taxon>
        <taxon>Actinomycetota</taxon>
        <taxon>Actinomycetes</taxon>
        <taxon>Propionibacteriales</taxon>
        <taxon>Nocardioidaceae</taxon>
        <taxon>Nocardioides</taxon>
    </lineage>
</organism>
<evidence type="ECO:0000256" key="3">
    <source>
        <dbReference type="ARBA" id="ARBA00009759"/>
    </source>
</evidence>
<comment type="similarity">
    <text evidence="3 7">Belongs to the inositol monophosphatase superfamily.</text>
</comment>
<gene>
    <name evidence="8" type="ORF">GCM10009737_10360</name>
</gene>
<dbReference type="SUPFAM" id="SSF56655">
    <property type="entry name" value="Carbohydrate phosphatase"/>
    <property type="match status" value="1"/>
</dbReference>
<comment type="catalytic activity">
    <reaction evidence="1 7">
        <text>a myo-inositol phosphate + H2O = myo-inositol + phosphate</text>
        <dbReference type="Rhea" id="RHEA:24056"/>
        <dbReference type="ChEBI" id="CHEBI:15377"/>
        <dbReference type="ChEBI" id="CHEBI:17268"/>
        <dbReference type="ChEBI" id="CHEBI:43474"/>
        <dbReference type="ChEBI" id="CHEBI:84139"/>
        <dbReference type="EC" id="3.1.3.25"/>
    </reaction>
</comment>
<name>A0ABN2P2K1_9ACTN</name>
<dbReference type="Gene3D" id="3.30.540.10">
    <property type="entry name" value="Fructose-1,6-Bisphosphatase, subunit A, domain 1"/>
    <property type="match status" value="1"/>
</dbReference>
<comment type="caution">
    <text evidence="8">The sequence shown here is derived from an EMBL/GenBank/DDBJ whole genome shotgun (WGS) entry which is preliminary data.</text>
</comment>
<sequence>MSAPTGDVDAHELRDLALAVAREGAALVRERRSRPVEVAATKTSDIDVVTEADRACEALVRERLLAARPGDRVLGEEGGTGADGAEREGADGVRWIVDPIDGTVNFYYDLGLYAVCVAAELTRDGRSEVVAGVVLDASSGVEYDAVLGGGARRDGEPLAVRGPAPLAERLINTGFSYDRVVRAKQAEAWVRLLPLVRDLRRRGSAALDICLVADGRADGYVEEGVNLWDHAAAGLVAREAGATTRLLRGVGGLDLMVCAPSHGVDELLEAVEWAGFVAGTDAE</sequence>
<dbReference type="CDD" id="cd01639">
    <property type="entry name" value="IMPase"/>
    <property type="match status" value="1"/>
</dbReference>
<dbReference type="InterPro" id="IPR000760">
    <property type="entry name" value="Inositol_monophosphatase-like"/>
</dbReference>
<evidence type="ECO:0000313" key="8">
    <source>
        <dbReference type="EMBL" id="GAA1910828.1"/>
    </source>
</evidence>
<evidence type="ECO:0000256" key="2">
    <source>
        <dbReference type="ARBA" id="ARBA00001946"/>
    </source>
</evidence>
<keyword evidence="5 7" id="KW-0378">Hydrolase</keyword>
<dbReference type="PRINTS" id="PR00377">
    <property type="entry name" value="IMPHPHTASES"/>
</dbReference>
<evidence type="ECO:0000256" key="7">
    <source>
        <dbReference type="RuleBase" id="RU364068"/>
    </source>
</evidence>
<dbReference type="Pfam" id="PF00459">
    <property type="entry name" value="Inositol_P"/>
    <property type="match status" value="1"/>
</dbReference>
<dbReference type="RefSeq" id="WP_344004673.1">
    <property type="nucleotide sequence ID" value="NZ_BAAAMY010000002.1"/>
</dbReference>
<dbReference type="InterPro" id="IPR020550">
    <property type="entry name" value="Inositol_monophosphatase_CS"/>
</dbReference>
<dbReference type="PROSITE" id="PS00630">
    <property type="entry name" value="IMP_2"/>
    <property type="match status" value="1"/>
</dbReference>
<keyword evidence="4 7" id="KW-0479">Metal-binding</keyword>
<dbReference type="InterPro" id="IPR033942">
    <property type="entry name" value="IMPase"/>
</dbReference>
<evidence type="ECO:0000256" key="4">
    <source>
        <dbReference type="ARBA" id="ARBA00022723"/>
    </source>
</evidence>
<comment type="cofactor">
    <cofactor evidence="2 7">
        <name>Mg(2+)</name>
        <dbReference type="ChEBI" id="CHEBI:18420"/>
    </cofactor>
</comment>
<dbReference type="EMBL" id="BAAAMY010000002">
    <property type="protein sequence ID" value="GAA1910828.1"/>
    <property type="molecule type" value="Genomic_DNA"/>
</dbReference>
<reference evidence="8 9" key="1">
    <citation type="journal article" date="2019" name="Int. J. Syst. Evol. Microbiol.">
        <title>The Global Catalogue of Microorganisms (GCM) 10K type strain sequencing project: providing services to taxonomists for standard genome sequencing and annotation.</title>
        <authorList>
            <consortium name="The Broad Institute Genomics Platform"/>
            <consortium name="The Broad Institute Genome Sequencing Center for Infectious Disease"/>
            <person name="Wu L."/>
            <person name="Ma J."/>
        </authorList>
    </citation>
    <scope>NUCLEOTIDE SEQUENCE [LARGE SCALE GENOMIC DNA]</scope>
    <source>
        <strain evidence="8 9">JCM 14046</strain>
    </source>
</reference>
<dbReference type="EC" id="3.1.3.25" evidence="7"/>
<dbReference type="InterPro" id="IPR020583">
    <property type="entry name" value="Inositol_monoP_metal-BS"/>
</dbReference>
<keyword evidence="6 7" id="KW-0460">Magnesium</keyword>
<protein>
    <recommendedName>
        <fullName evidence="7">Inositol-1-monophosphatase</fullName>
        <ecNumber evidence="7">3.1.3.25</ecNumber>
    </recommendedName>
</protein>